<dbReference type="Pfam" id="PF00302">
    <property type="entry name" value="CAT"/>
    <property type="match status" value="1"/>
</dbReference>
<protein>
    <submittedName>
        <fullName evidence="1">Chloramphenicol acetyltransferase</fullName>
    </submittedName>
</protein>
<dbReference type="Gene3D" id="3.30.559.10">
    <property type="entry name" value="Chloramphenicol acetyltransferase-like domain"/>
    <property type="match status" value="1"/>
</dbReference>
<evidence type="ECO:0000313" key="1">
    <source>
        <dbReference type="EMBL" id="AWI67026.1"/>
    </source>
</evidence>
<dbReference type="GO" id="GO:0008811">
    <property type="term" value="F:chloramphenicol O-acetyltransferase activity"/>
    <property type="evidence" value="ECO:0007669"/>
    <property type="project" value="InterPro"/>
</dbReference>
<dbReference type="AlphaFoldDB" id="A0A2S1TZE6"/>
<dbReference type="EMBL" id="MH043872">
    <property type="protein sequence ID" value="AWI67026.1"/>
    <property type="molecule type" value="mRNA"/>
</dbReference>
<organism evidence="1">
    <name type="scientific">Piromyces sp</name>
    <dbReference type="NCBI Taxonomy" id="45796"/>
    <lineage>
        <taxon>Eukaryota</taxon>
        <taxon>Fungi</taxon>
        <taxon>Fungi incertae sedis</taxon>
        <taxon>Chytridiomycota</taxon>
        <taxon>Chytridiomycota incertae sedis</taxon>
        <taxon>Neocallimastigomycetes</taxon>
        <taxon>Neocallimastigales</taxon>
        <taxon>Neocallimastigaceae</taxon>
        <taxon>Piromyces</taxon>
    </lineage>
</organism>
<dbReference type="InterPro" id="IPR001707">
    <property type="entry name" value="Cmp_AcTrfase"/>
</dbReference>
<dbReference type="PANTHER" id="PTHR38474">
    <property type="entry name" value="SLR0299 PROTEIN"/>
    <property type="match status" value="1"/>
</dbReference>
<reference evidence="1" key="1">
    <citation type="submission" date="2018-03" db="EMBL/GenBank/DDBJ databases">
        <title>Horizontal gene transfer is an indispensable driver in forging the evolution of the Neocallimastigomycota as a distinct gut-dwelling fungal lineage.</title>
        <authorList>
            <person name="Murphy C.L."/>
            <person name="Youssef N.H."/>
            <person name="Elshahed M.S."/>
        </authorList>
    </citation>
    <scope>NUCLEOTIDE SEQUENCE</scope>
    <source>
        <strain evidence="1">A2</strain>
    </source>
</reference>
<sequence>MTSEYKEKVLDMKVEELPFTNFFTSRYCMTVRVPAQNTYDLAKKEGISFFNLTTACILKAINEIPQFKYRIKDGKVVEYEKINAVSPIMQPDHSIREIEIKPTSEFNSLHDWNNYVENKKKNIEDNQFIVEPSLRDVLPIANFSCIPWIDFDSMTNVIAAPHQIMPVISWGKFVDGKIPISLTASHVFVFGWQFKLFYEKAEEYLTHPEKLF</sequence>
<proteinExistence type="evidence at transcript level"/>
<dbReference type="InterPro" id="IPR023213">
    <property type="entry name" value="CAT-like_dom_sf"/>
</dbReference>
<name>A0A2S1TZE6_PIRSP</name>
<dbReference type="SMART" id="SM01059">
    <property type="entry name" value="CAT"/>
    <property type="match status" value="1"/>
</dbReference>
<dbReference type="PANTHER" id="PTHR38474:SF1">
    <property type="entry name" value="SLR0299 PROTEIN"/>
    <property type="match status" value="1"/>
</dbReference>
<dbReference type="SUPFAM" id="SSF52777">
    <property type="entry name" value="CoA-dependent acyltransferases"/>
    <property type="match status" value="1"/>
</dbReference>
<accession>A0A2S1TZE6</accession>
<keyword evidence="1" id="KW-0808">Transferase</keyword>